<dbReference type="PROSITE" id="PS50110">
    <property type="entry name" value="RESPONSE_REGULATORY"/>
    <property type="match status" value="1"/>
</dbReference>
<dbReference type="CDD" id="cd06170">
    <property type="entry name" value="LuxR_C_like"/>
    <property type="match status" value="1"/>
</dbReference>
<dbReference type="InterPro" id="IPR011006">
    <property type="entry name" value="CheY-like_superfamily"/>
</dbReference>
<dbReference type="PROSITE" id="PS50043">
    <property type="entry name" value="HTH_LUXR_2"/>
    <property type="match status" value="1"/>
</dbReference>
<feature type="domain" description="Response regulatory" evidence="7">
    <location>
        <begin position="26"/>
        <end position="146"/>
    </location>
</feature>
<gene>
    <name evidence="8" type="ORF">SAMN04489812_3217</name>
</gene>
<dbReference type="SUPFAM" id="SSF52172">
    <property type="entry name" value="CheY-like"/>
    <property type="match status" value="1"/>
</dbReference>
<dbReference type="Pfam" id="PF00072">
    <property type="entry name" value="Response_reg"/>
    <property type="match status" value="1"/>
</dbReference>
<proteinExistence type="predicted"/>
<dbReference type="AlphaFoldDB" id="A0A1H1VH68"/>
<dbReference type="EMBL" id="LT629772">
    <property type="protein sequence ID" value="SDS84198.1"/>
    <property type="molecule type" value="Genomic_DNA"/>
</dbReference>
<dbReference type="SMART" id="SM00421">
    <property type="entry name" value="HTH_LUXR"/>
    <property type="match status" value="1"/>
</dbReference>
<name>A0A1H1VH68_9ACTN</name>
<feature type="domain" description="HTH luxR-type" evidence="6">
    <location>
        <begin position="168"/>
        <end position="238"/>
    </location>
</feature>
<reference evidence="8 9" key="1">
    <citation type="submission" date="2016-10" db="EMBL/GenBank/DDBJ databases">
        <authorList>
            <person name="de Groot N.N."/>
        </authorList>
    </citation>
    <scope>NUCLEOTIDE SEQUENCE [LARGE SCALE GENOMIC DNA]</scope>
    <source>
        <strain evidence="8 9">DSM 21800</strain>
    </source>
</reference>
<dbReference type="CDD" id="cd17535">
    <property type="entry name" value="REC_NarL-like"/>
    <property type="match status" value="1"/>
</dbReference>
<dbReference type="InterPro" id="IPR058245">
    <property type="entry name" value="NreC/VraR/RcsB-like_REC"/>
</dbReference>
<dbReference type="STRING" id="630515.SAMN04489812_3217"/>
<keyword evidence="1 5" id="KW-0597">Phosphoprotein</keyword>
<dbReference type="SMART" id="SM00448">
    <property type="entry name" value="REC"/>
    <property type="match status" value="1"/>
</dbReference>
<keyword evidence="9" id="KW-1185">Reference proteome</keyword>
<dbReference type="Gene3D" id="3.40.50.2300">
    <property type="match status" value="1"/>
</dbReference>
<dbReference type="PANTHER" id="PTHR43214:SF24">
    <property type="entry name" value="TRANSCRIPTIONAL REGULATORY PROTEIN NARL-RELATED"/>
    <property type="match status" value="1"/>
</dbReference>
<evidence type="ECO:0000256" key="3">
    <source>
        <dbReference type="ARBA" id="ARBA00023125"/>
    </source>
</evidence>
<protein>
    <submittedName>
        <fullName evidence="8">DNA-binding response regulator, NarL/FixJ family, contains REC and HTH domains</fullName>
    </submittedName>
</protein>
<evidence type="ECO:0000313" key="9">
    <source>
        <dbReference type="Proteomes" id="UP000199103"/>
    </source>
</evidence>
<evidence type="ECO:0000259" key="7">
    <source>
        <dbReference type="PROSITE" id="PS50110"/>
    </source>
</evidence>
<evidence type="ECO:0000313" key="8">
    <source>
        <dbReference type="EMBL" id="SDS84198.1"/>
    </source>
</evidence>
<dbReference type="PRINTS" id="PR00038">
    <property type="entry name" value="HTHLUXR"/>
</dbReference>
<dbReference type="Gene3D" id="1.10.10.10">
    <property type="entry name" value="Winged helix-like DNA-binding domain superfamily/Winged helix DNA-binding domain"/>
    <property type="match status" value="1"/>
</dbReference>
<dbReference type="InterPro" id="IPR039420">
    <property type="entry name" value="WalR-like"/>
</dbReference>
<sequence>MTSTIPVLPDAAVEIDLGYDRLSGMRVLVADDSVLLREGLIRLLAELDCEVVDAVGDAPSLVEAAAKHRPEVAVVDIRMPPSNTDDGLRAAVEARAQNPQLGVLMLSAYIELSYADVLLSDGRGGTGYLLKDRVTSLDTLGDALRTISEGGTVLDPEVVAQLLVARRAADPLANLTPREREVLALMAEGRSNSAIAEKLVVTGGAVEKHVSNIFAKINLPDIGSDNRRVLAVLAWLKAR</sequence>
<dbReference type="PANTHER" id="PTHR43214">
    <property type="entry name" value="TWO-COMPONENT RESPONSE REGULATOR"/>
    <property type="match status" value="1"/>
</dbReference>
<dbReference type="InterPro" id="IPR036388">
    <property type="entry name" value="WH-like_DNA-bd_sf"/>
</dbReference>
<evidence type="ECO:0000256" key="1">
    <source>
        <dbReference type="ARBA" id="ARBA00022553"/>
    </source>
</evidence>
<dbReference type="Pfam" id="PF00196">
    <property type="entry name" value="GerE"/>
    <property type="match status" value="1"/>
</dbReference>
<evidence type="ECO:0000256" key="2">
    <source>
        <dbReference type="ARBA" id="ARBA00023015"/>
    </source>
</evidence>
<accession>A0A1H1VH68</accession>
<feature type="modified residue" description="4-aspartylphosphate" evidence="5">
    <location>
        <position position="76"/>
    </location>
</feature>
<keyword evidence="4" id="KW-0804">Transcription</keyword>
<evidence type="ECO:0000259" key="6">
    <source>
        <dbReference type="PROSITE" id="PS50043"/>
    </source>
</evidence>
<organism evidence="8 9">
    <name type="scientific">Microlunatus soli</name>
    <dbReference type="NCBI Taxonomy" id="630515"/>
    <lineage>
        <taxon>Bacteria</taxon>
        <taxon>Bacillati</taxon>
        <taxon>Actinomycetota</taxon>
        <taxon>Actinomycetes</taxon>
        <taxon>Propionibacteriales</taxon>
        <taxon>Propionibacteriaceae</taxon>
        <taxon>Microlunatus</taxon>
    </lineage>
</organism>
<dbReference type="GO" id="GO:0000160">
    <property type="term" value="P:phosphorelay signal transduction system"/>
    <property type="evidence" value="ECO:0007669"/>
    <property type="project" value="InterPro"/>
</dbReference>
<dbReference type="InterPro" id="IPR001789">
    <property type="entry name" value="Sig_transdc_resp-reg_receiver"/>
</dbReference>
<keyword evidence="2" id="KW-0805">Transcription regulation</keyword>
<dbReference type="GO" id="GO:0006355">
    <property type="term" value="P:regulation of DNA-templated transcription"/>
    <property type="evidence" value="ECO:0007669"/>
    <property type="project" value="InterPro"/>
</dbReference>
<dbReference type="InterPro" id="IPR000792">
    <property type="entry name" value="Tscrpt_reg_LuxR_C"/>
</dbReference>
<keyword evidence="3 8" id="KW-0238">DNA-binding</keyword>
<dbReference type="GO" id="GO:0003677">
    <property type="term" value="F:DNA binding"/>
    <property type="evidence" value="ECO:0007669"/>
    <property type="project" value="UniProtKB-KW"/>
</dbReference>
<dbReference type="Proteomes" id="UP000199103">
    <property type="component" value="Chromosome I"/>
</dbReference>
<evidence type="ECO:0000256" key="5">
    <source>
        <dbReference type="PROSITE-ProRule" id="PRU00169"/>
    </source>
</evidence>
<evidence type="ECO:0000256" key="4">
    <source>
        <dbReference type="ARBA" id="ARBA00023163"/>
    </source>
</evidence>